<sequence>MAWFISNLSESYTANTYFNLEYINVPDSLFFADNYKEEVQVKLNAGGFQLMRLNVFRKKIQVDLSQLENKREKYFLRQSVFRKQIEGQLSNSLSLTEVGVLDTLFLDLYKLHTKEVPVVANSKVGLKQNYVIEGGLKITPDTIKISGPKAEIDSIVKIEAEAYDFENIAANFEAEVALQLPQELSNTKFSANRVVLSGEVYRFSEKILTVSVDVINLPEGVEIRTFPNKVSILCKAKVDVLREVKPSDFSVIADFKDYKDENLPILKLKLAKKPQGVYGVKLKEDTVEFILNRQ</sequence>
<dbReference type="InterPro" id="IPR012505">
    <property type="entry name" value="YbbR"/>
</dbReference>
<gene>
    <name evidence="1" type="ORF">SAMN05660313_00946</name>
</gene>
<organism evidence="1 2">
    <name type="scientific">Cellulophaga fucicola</name>
    <dbReference type="NCBI Taxonomy" id="76595"/>
    <lineage>
        <taxon>Bacteria</taxon>
        <taxon>Pseudomonadati</taxon>
        <taxon>Bacteroidota</taxon>
        <taxon>Flavobacteriia</taxon>
        <taxon>Flavobacteriales</taxon>
        <taxon>Flavobacteriaceae</taxon>
        <taxon>Cellulophaga</taxon>
    </lineage>
</organism>
<dbReference type="Proteomes" id="UP000183257">
    <property type="component" value="Unassembled WGS sequence"/>
</dbReference>
<dbReference type="STRING" id="76595.SAMN05660313_00946"/>
<evidence type="ECO:0000313" key="2">
    <source>
        <dbReference type="Proteomes" id="UP000183257"/>
    </source>
</evidence>
<dbReference type="AlphaFoldDB" id="A0A1K1MUY4"/>
<dbReference type="Pfam" id="PF07949">
    <property type="entry name" value="YbbR"/>
    <property type="match status" value="1"/>
</dbReference>
<protein>
    <submittedName>
        <fullName evidence="1">YbbR-like protein</fullName>
    </submittedName>
</protein>
<evidence type="ECO:0000313" key="1">
    <source>
        <dbReference type="EMBL" id="SFW27004.1"/>
    </source>
</evidence>
<dbReference type="EMBL" id="FPIY01000001">
    <property type="protein sequence ID" value="SFW27004.1"/>
    <property type="molecule type" value="Genomic_DNA"/>
</dbReference>
<accession>A0A1K1MUY4</accession>
<dbReference type="PANTHER" id="PTHR37804">
    <property type="entry name" value="CDAA REGULATORY PROTEIN CDAR"/>
    <property type="match status" value="1"/>
</dbReference>
<reference evidence="2" key="1">
    <citation type="submission" date="2016-11" db="EMBL/GenBank/DDBJ databases">
        <authorList>
            <person name="Varghese N."/>
            <person name="Submissions S."/>
        </authorList>
    </citation>
    <scope>NUCLEOTIDE SEQUENCE [LARGE SCALE GENOMIC DNA]</scope>
    <source>
        <strain evidence="2">DSM 24786</strain>
    </source>
</reference>
<dbReference type="InterPro" id="IPR053154">
    <property type="entry name" value="c-di-AMP_regulator"/>
</dbReference>
<name>A0A1K1MUY4_9FLAO</name>
<proteinExistence type="predicted"/>
<dbReference type="Gene3D" id="2.170.120.40">
    <property type="entry name" value="YbbR-like domain"/>
    <property type="match status" value="1"/>
</dbReference>
<dbReference type="PANTHER" id="PTHR37804:SF1">
    <property type="entry name" value="CDAA REGULATORY PROTEIN CDAR"/>
    <property type="match status" value="1"/>
</dbReference>
<keyword evidence="2" id="KW-1185">Reference proteome</keyword>